<keyword evidence="1" id="KW-0521">NADP</keyword>
<evidence type="ECO:0000313" key="4">
    <source>
        <dbReference type="Proteomes" id="UP000291236"/>
    </source>
</evidence>
<dbReference type="CDD" id="cd05369">
    <property type="entry name" value="TER_DECR_SDR_a"/>
    <property type="match status" value="1"/>
</dbReference>
<protein>
    <submittedName>
        <fullName evidence="3">KR domain-containing protein</fullName>
    </submittedName>
</protein>
<dbReference type="Pfam" id="PF13561">
    <property type="entry name" value="adh_short_C2"/>
    <property type="match status" value="1"/>
</dbReference>
<evidence type="ECO:0000313" key="3">
    <source>
        <dbReference type="EMBL" id="BBH54436.1"/>
    </source>
</evidence>
<accession>A0A4P2VM52</accession>
<reference evidence="3 4" key="1">
    <citation type="submission" date="2018-12" db="EMBL/GenBank/DDBJ databases">
        <title>Rubrispira sanarue gen. nov., sp., nov., a member of the order Silvanigrellales, isolated from a brackish lake in Hamamatsu Japan.</title>
        <authorList>
            <person name="Maejima Y."/>
            <person name="Iino T."/>
            <person name="Muraguchi Y."/>
            <person name="Fukuda K."/>
            <person name="Nojiri H."/>
            <person name="Ohkuma M."/>
            <person name="Moriuchi R."/>
            <person name="Dohra H."/>
            <person name="Kimbara K."/>
            <person name="Shintani M."/>
        </authorList>
    </citation>
    <scope>NUCLEOTIDE SEQUENCE [LARGE SCALE GENOMIC DNA]</scope>
    <source>
        <strain evidence="3 4">RF1110005</strain>
    </source>
</reference>
<dbReference type="PANTHER" id="PTHR43296">
    <property type="entry name" value="PEROXISOMAL 2,4-DIENOYL-COA REDUCTASE"/>
    <property type="match status" value="1"/>
</dbReference>
<dbReference type="GO" id="GO:0009062">
    <property type="term" value="P:fatty acid catabolic process"/>
    <property type="evidence" value="ECO:0007669"/>
    <property type="project" value="InterPro"/>
</dbReference>
<evidence type="ECO:0000256" key="1">
    <source>
        <dbReference type="ARBA" id="ARBA00022857"/>
    </source>
</evidence>
<dbReference type="Proteomes" id="UP000291236">
    <property type="component" value="Chromosome"/>
</dbReference>
<dbReference type="OrthoDB" id="9797020at2"/>
<gene>
    <name evidence="3" type="ORF">JCM31447_29010</name>
</gene>
<keyword evidence="4" id="KW-1185">Reference proteome</keyword>
<organism evidence="3 4">
    <name type="scientific">Fluviispira sanaruensis</name>
    <dbReference type="NCBI Taxonomy" id="2493639"/>
    <lineage>
        <taxon>Bacteria</taxon>
        <taxon>Pseudomonadati</taxon>
        <taxon>Bdellovibrionota</taxon>
        <taxon>Oligoflexia</taxon>
        <taxon>Silvanigrellales</taxon>
        <taxon>Silvanigrellaceae</taxon>
        <taxon>Fluviispira</taxon>
    </lineage>
</organism>
<dbReference type="KEGG" id="sbf:JCM31447_29010"/>
<dbReference type="SUPFAM" id="SSF51735">
    <property type="entry name" value="NAD(P)-binding Rossmann-fold domains"/>
    <property type="match status" value="1"/>
</dbReference>
<dbReference type="InterPro" id="IPR045017">
    <property type="entry name" value="DECR2-like"/>
</dbReference>
<dbReference type="InterPro" id="IPR036291">
    <property type="entry name" value="NAD(P)-bd_dom_sf"/>
</dbReference>
<dbReference type="InterPro" id="IPR002347">
    <property type="entry name" value="SDR_fam"/>
</dbReference>
<keyword evidence="2" id="KW-0560">Oxidoreductase</keyword>
<name>A0A4P2VM52_FLUSA</name>
<evidence type="ECO:0000256" key="2">
    <source>
        <dbReference type="ARBA" id="ARBA00023002"/>
    </source>
</evidence>
<dbReference type="RefSeq" id="WP_130612167.1">
    <property type="nucleotide sequence ID" value="NZ_AP019368.1"/>
</dbReference>
<dbReference type="AlphaFoldDB" id="A0A4P2VM52"/>
<dbReference type="EMBL" id="AP019368">
    <property type="protein sequence ID" value="BBH54436.1"/>
    <property type="molecule type" value="Genomic_DNA"/>
</dbReference>
<sequence>MFESNLLESKKILVTGGGTGLGKSMSERFLSLGAHVVICGRREEVLKETCKEFNNKFKSEKASYKVCDVKDAASVENMIESIFSEGGLNILVNNAAGNFISRTEDLSPRAVDAVLNIVLHGTSYVTLACAKRWLKTQQKAAVLNIVTTYATTGSAFVVPSAMAKAGVLAMTRSLAVEWGGKGIRMNAIAPGPFPTEGAWERLVPNANLGEQLEGKNPLGRAGQHIELANLASYLVSDYAAFINGEVVTIDGGEWLQGAGEFNFLKSMKTEDWEMMQKKRAK</sequence>
<dbReference type="GO" id="GO:0008670">
    <property type="term" value="F:2,4-dienoyl-CoA reductase (NADPH) activity"/>
    <property type="evidence" value="ECO:0007669"/>
    <property type="project" value="InterPro"/>
</dbReference>
<dbReference type="PRINTS" id="PR00081">
    <property type="entry name" value="GDHRDH"/>
</dbReference>
<dbReference type="PANTHER" id="PTHR43296:SF2">
    <property type="entry name" value="PEROXISOMAL 2,4-DIENOYL-COA REDUCTASE [(3E)-ENOYL-COA-PRODUCING]"/>
    <property type="match status" value="1"/>
</dbReference>
<dbReference type="Gene3D" id="3.40.50.720">
    <property type="entry name" value="NAD(P)-binding Rossmann-like Domain"/>
    <property type="match status" value="1"/>
</dbReference>
<proteinExistence type="predicted"/>